<feature type="chain" id="PRO_5007100213" evidence="1">
    <location>
        <begin position="20"/>
        <end position="55"/>
    </location>
</feature>
<protein>
    <submittedName>
        <fullName evidence="2">Uncharacterized protein</fullName>
    </submittedName>
</protein>
<accession>A0A101M149</accession>
<name>A0A101M149_PICGL</name>
<evidence type="ECO:0000256" key="1">
    <source>
        <dbReference type="SAM" id="SignalP"/>
    </source>
</evidence>
<evidence type="ECO:0000313" key="2">
    <source>
        <dbReference type="EMBL" id="KUM48975.1"/>
    </source>
</evidence>
<keyword evidence="2" id="KW-0496">Mitochondrion</keyword>
<sequence>MRLYRLLSSLYALFYLSLSSEKKKERKARRKEYISLPSLARFIGQVSQTFPSEIH</sequence>
<dbReference type="EMBL" id="LKAM01000004">
    <property type="protein sequence ID" value="KUM48975.1"/>
    <property type="molecule type" value="Genomic_DNA"/>
</dbReference>
<geneLocation type="mitochondrion" evidence="2"/>
<gene>
    <name evidence="2" type="ORF">ABT39_MTgene4311</name>
</gene>
<reference evidence="2" key="1">
    <citation type="journal article" date="2015" name="Genome Biol. Evol.">
        <title>Organellar Genomes of White Spruce (Picea glauca): Assembly and Annotation.</title>
        <authorList>
            <person name="Jackman S.D."/>
            <person name="Warren R.L."/>
            <person name="Gibb E.A."/>
            <person name="Vandervalk B.P."/>
            <person name="Mohamadi H."/>
            <person name="Chu J."/>
            <person name="Raymond A."/>
            <person name="Pleasance S."/>
            <person name="Coope R."/>
            <person name="Wildung M.R."/>
            <person name="Ritland C.E."/>
            <person name="Bousquet J."/>
            <person name="Jones S.J."/>
            <person name="Bohlmann J."/>
            <person name="Birol I."/>
        </authorList>
    </citation>
    <scope>NUCLEOTIDE SEQUENCE [LARGE SCALE GENOMIC DNA]</scope>
    <source>
        <tissue evidence="2">Flushing bud</tissue>
    </source>
</reference>
<comment type="caution">
    <text evidence="2">The sequence shown here is derived from an EMBL/GenBank/DDBJ whole genome shotgun (WGS) entry which is preliminary data.</text>
</comment>
<organism evidence="2">
    <name type="scientific">Picea glauca</name>
    <name type="common">White spruce</name>
    <name type="synonym">Pinus glauca</name>
    <dbReference type="NCBI Taxonomy" id="3330"/>
    <lineage>
        <taxon>Eukaryota</taxon>
        <taxon>Viridiplantae</taxon>
        <taxon>Streptophyta</taxon>
        <taxon>Embryophyta</taxon>
        <taxon>Tracheophyta</taxon>
        <taxon>Spermatophyta</taxon>
        <taxon>Pinopsida</taxon>
        <taxon>Pinidae</taxon>
        <taxon>Conifers I</taxon>
        <taxon>Pinales</taxon>
        <taxon>Pinaceae</taxon>
        <taxon>Picea</taxon>
    </lineage>
</organism>
<proteinExistence type="predicted"/>
<feature type="signal peptide" evidence="1">
    <location>
        <begin position="1"/>
        <end position="19"/>
    </location>
</feature>
<dbReference type="AlphaFoldDB" id="A0A101M149"/>
<keyword evidence="1" id="KW-0732">Signal</keyword>